<organism evidence="1">
    <name type="scientific">Solanum lycopersicum</name>
    <name type="common">Tomato</name>
    <name type="synonym">Lycopersicon esculentum</name>
    <dbReference type="NCBI Taxonomy" id="4081"/>
    <lineage>
        <taxon>Eukaryota</taxon>
        <taxon>Viridiplantae</taxon>
        <taxon>Streptophyta</taxon>
        <taxon>Embryophyta</taxon>
        <taxon>Tracheophyta</taxon>
        <taxon>Spermatophyta</taxon>
        <taxon>Magnoliopsida</taxon>
        <taxon>eudicotyledons</taxon>
        <taxon>Gunneridae</taxon>
        <taxon>Pentapetalae</taxon>
        <taxon>asterids</taxon>
        <taxon>lamiids</taxon>
        <taxon>Solanales</taxon>
        <taxon>Solanaceae</taxon>
        <taxon>Solanoideae</taxon>
        <taxon>Solaneae</taxon>
        <taxon>Solanum</taxon>
        <taxon>Solanum subgen. Lycopersicon</taxon>
    </lineage>
</organism>
<evidence type="ECO:0000313" key="1">
    <source>
        <dbReference type="EnsemblPlants" id="Solyc00g007920.1.1"/>
    </source>
</evidence>
<keyword evidence="2" id="KW-1185">Reference proteome</keyword>
<dbReference type="Gramene" id="Solyc00g007920.1.1">
    <property type="protein sequence ID" value="Solyc00g007920.1.1"/>
    <property type="gene ID" value="Solyc00g007920.1"/>
</dbReference>
<dbReference type="AlphaFoldDB" id="A0A494G8G6"/>
<dbReference type="PANTHER" id="PTHR33187">
    <property type="entry name" value="WU:FI09B08"/>
    <property type="match status" value="1"/>
</dbReference>
<reference evidence="1" key="1">
    <citation type="journal article" date="2012" name="Nature">
        <title>The tomato genome sequence provides insights into fleshy fruit evolution.</title>
        <authorList>
            <consortium name="Tomato Genome Consortium"/>
        </authorList>
    </citation>
    <scope>NUCLEOTIDE SEQUENCE [LARGE SCALE GENOMIC DNA]</scope>
    <source>
        <strain evidence="1">cv. Heinz 1706</strain>
    </source>
</reference>
<dbReference type="EnsemblPlants" id="Solyc00g007920.1.1">
    <property type="protein sequence ID" value="Solyc00g007920.1.1"/>
    <property type="gene ID" value="Solyc00g007920.1"/>
</dbReference>
<dbReference type="PANTHER" id="PTHR33187:SF11">
    <property type="entry name" value="AMINOTRANSFERASE-LIKE PLANT MOBILE DOMAIN-CONTAINING PROTEIN"/>
    <property type="match status" value="1"/>
</dbReference>
<dbReference type="PaxDb" id="4081-Solyc00g007920.1.1"/>
<accession>A0A494G8G6</accession>
<proteinExistence type="predicted"/>
<dbReference type="Proteomes" id="UP000004994">
    <property type="component" value="Unassembled WGS sequence"/>
</dbReference>
<protein>
    <submittedName>
        <fullName evidence="1">Uncharacterized protein</fullName>
    </submittedName>
</protein>
<name>A0A494G8G6_SOLLC</name>
<reference evidence="1" key="2">
    <citation type="submission" date="2019-04" db="UniProtKB">
        <authorList>
            <consortium name="EnsemblPlants"/>
        </authorList>
    </citation>
    <scope>IDENTIFICATION</scope>
    <source>
        <strain evidence="1">cv. Heinz 1706</strain>
    </source>
</reference>
<dbReference type="InParanoid" id="A0A494G8G6"/>
<sequence length="121" mass="13914">MDNIHGRTTSGVTCNHHPWKVYAIGRCRVLQMVGRDHACYVIIAIGKHKRSDDVGRYMPSFPCTTLMVGRLQRGMALSHLDSIYGRRMSGEAFHHGHWQEHTIERRPAWQSIIALEQHRQG</sequence>
<evidence type="ECO:0000313" key="2">
    <source>
        <dbReference type="Proteomes" id="UP000004994"/>
    </source>
</evidence>